<dbReference type="GeneTree" id="ENSGT00950000182964"/>
<proteinExistence type="inferred from homology"/>
<comment type="similarity">
    <text evidence="1">Belongs to the GADD45 family.</text>
</comment>
<reference evidence="3" key="1">
    <citation type="submission" date="2025-08" db="UniProtKB">
        <authorList>
            <consortium name="Ensembl"/>
        </authorList>
    </citation>
    <scope>IDENTIFICATION</scope>
</reference>
<accession>A0A8C5CAN6</accession>
<evidence type="ECO:0000313" key="3">
    <source>
        <dbReference type="Ensembl" id="ENSGMOP00000059233.1"/>
    </source>
</evidence>
<dbReference type="OMA" id="QHEDAHC"/>
<evidence type="ECO:0000256" key="1">
    <source>
        <dbReference type="ARBA" id="ARBA00007361"/>
    </source>
</evidence>
<feature type="domain" description="Ribosomal protein eL8/eL30/eS12/Gadd45" evidence="2">
    <location>
        <begin position="85"/>
        <end position="168"/>
    </location>
</feature>
<gene>
    <name evidence="3" type="primary">LOC115542149</name>
</gene>
<dbReference type="Gene3D" id="3.30.1330.30">
    <property type="match status" value="1"/>
</dbReference>
<dbReference type="AlphaFoldDB" id="A0A8C5CAN6"/>
<sequence length="218" mass="24249">MKVTFDPFNPNPNRAPALSPKLLSIGTRLLAAIVPTANHRARACRGPAINREELLAEALFSNPFSHQPPTQINIFESKMESTGKALKEALVSAQSEERLTIGVYESAMIMNDDPDSVSFCVLAVDEDFECDIALQIHFTLIQSFCFDNEISIVRVSSMQRLAQIVGDEAGQFKDAHCLLITNPADGSWEDPSLEKLHLFCQESRGQNDWLPEVALFER</sequence>
<dbReference type="GO" id="GO:0005737">
    <property type="term" value="C:cytoplasm"/>
    <property type="evidence" value="ECO:0007669"/>
    <property type="project" value="TreeGrafter"/>
</dbReference>
<keyword evidence="4" id="KW-1185">Reference proteome</keyword>
<evidence type="ECO:0000259" key="2">
    <source>
        <dbReference type="Pfam" id="PF01248"/>
    </source>
</evidence>
<dbReference type="InterPro" id="IPR029064">
    <property type="entry name" value="Ribosomal_eL30-like_sf"/>
</dbReference>
<name>A0A8C5CAN6_GADMO</name>
<protein>
    <submittedName>
        <fullName evidence="3">Growth arrest and DNA damage-inducible protein GADD45 gamma-like</fullName>
    </submittedName>
</protein>
<evidence type="ECO:0000313" key="4">
    <source>
        <dbReference type="Proteomes" id="UP000694546"/>
    </source>
</evidence>
<dbReference type="InterPro" id="IPR024824">
    <property type="entry name" value="GADD45"/>
</dbReference>
<reference evidence="3" key="2">
    <citation type="submission" date="2025-09" db="UniProtKB">
        <authorList>
            <consortium name="Ensembl"/>
        </authorList>
    </citation>
    <scope>IDENTIFICATION</scope>
</reference>
<dbReference type="GO" id="GO:0005634">
    <property type="term" value="C:nucleus"/>
    <property type="evidence" value="ECO:0007669"/>
    <property type="project" value="InterPro"/>
</dbReference>
<dbReference type="Pfam" id="PF01248">
    <property type="entry name" value="Ribosomal_L7Ae"/>
    <property type="match status" value="1"/>
</dbReference>
<dbReference type="Proteomes" id="UP000694546">
    <property type="component" value="Chromosome 4"/>
</dbReference>
<dbReference type="InterPro" id="IPR004038">
    <property type="entry name" value="Ribosomal_eL8/eL30/eS12/Gad45"/>
</dbReference>
<dbReference type="PANTHER" id="PTHR10411">
    <property type="entry name" value="GROWTH ARREST AND DNA DAMAGE-INDUCIBLE PROTEIN GADD45"/>
    <property type="match status" value="1"/>
</dbReference>
<dbReference type="PANTHER" id="PTHR10411:SF9">
    <property type="entry name" value="GROWTH ARREST AND DNA DAMAGE 45 GAMMA LIKE-RELATED"/>
    <property type="match status" value="1"/>
</dbReference>
<dbReference type="GO" id="GO:0051726">
    <property type="term" value="P:regulation of cell cycle"/>
    <property type="evidence" value="ECO:0007669"/>
    <property type="project" value="InterPro"/>
</dbReference>
<dbReference type="Ensembl" id="ENSGMOT00000057355.1">
    <property type="protein sequence ID" value="ENSGMOP00000059233.1"/>
    <property type="gene ID" value="ENSGMOG00000031529.1"/>
</dbReference>
<organism evidence="3 4">
    <name type="scientific">Gadus morhua</name>
    <name type="common">Atlantic cod</name>
    <dbReference type="NCBI Taxonomy" id="8049"/>
    <lineage>
        <taxon>Eukaryota</taxon>
        <taxon>Metazoa</taxon>
        <taxon>Chordata</taxon>
        <taxon>Craniata</taxon>
        <taxon>Vertebrata</taxon>
        <taxon>Euteleostomi</taxon>
        <taxon>Actinopterygii</taxon>
        <taxon>Neopterygii</taxon>
        <taxon>Teleostei</taxon>
        <taxon>Neoteleostei</taxon>
        <taxon>Acanthomorphata</taxon>
        <taxon>Zeiogadaria</taxon>
        <taxon>Gadariae</taxon>
        <taxon>Gadiformes</taxon>
        <taxon>Gadoidei</taxon>
        <taxon>Gadidae</taxon>
        <taxon>Gadus</taxon>
    </lineage>
</organism>